<evidence type="ECO:0000313" key="8">
    <source>
        <dbReference type="EnsemblPlants" id="LPERR06G18280.1"/>
    </source>
</evidence>
<dbReference type="HOGENOM" id="CLU_1306453_0_0_1"/>
<keyword evidence="9" id="KW-1185">Reference proteome</keyword>
<dbReference type="AlphaFoldDB" id="A0A0D9WSD8"/>
<dbReference type="InterPro" id="IPR016177">
    <property type="entry name" value="DNA-bd_dom_sf"/>
</dbReference>
<comment type="subcellular location">
    <subcellularLocation>
        <location evidence="1">Nucleus</location>
    </subcellularLocation>
</comment>
<name>A0A0D9WSD8_9ORYZ</name>
<organism evidence="8 9">
    <name type="scientific">Leersia perrieri</name>
    <dbReference type="NCBI Taxonomy" id="77586"/>
    <lineage>
        <taxon>Eukaryota</taxon>
        <taxon>Viridiplantae</taxon>
        <taxon>Streptophyta</taxon>
        <taxon>Embryophyta</taxon>
        <taxon>Tracheophyta</taxon>
        <taxon>Spermatophyta</taxon>
        <taxon>Magnoliopsida</taxon>
        <taxon>Liliopsida</taxon>
        <taxon>Poales</taxon>
        <taxon>Poaceae</taxon>
        <taxon>BOP clade</taxon>
        <taxon>Oryzoideae</taxon>
        <taxon>Oryzeae</taxon>
        <taxon>Oryzinae</taxon>
        <taxon>Leersia</taxon>
    </lineage>
</organism>
<accession>A0A0D9WSD8</accession>
<keyword evidence="3" id="KW-0238">DNA-binding</keyword>
<feature type="region of interest" description="Disordered" evidence="6">
    <location>
        <begin position="95"/>
        <end position="116"/>
    </location>
</feature>
<dbReference type="InterPro" id="IPR001471">
    <property type="entry name" value="AP2/ERF_dom"/>
</dbReference>
<dbReference type="Proteomes" id="UP000032180">
    <property type="component" value="Chromosome 6"/>
</dbReference>
<reference evidence="8" key="3">
    <citation type="submission" date="2015-04" db="UniProtKB">
        <authorList>
            <consortium name="EnsemblPlants"/>
        </authorList>
    </citation>
    <scope>IDENTIFICATION</scope>
</reference>
<dbReference type="CDD" id="cd00018">
    <property type="entry name" value="AP2"/>
    <property type="match status" value="1"/>
</dbReference>
<dbReference type="PANTHER" id="PTHR31194:SF189">
    <property type="entry name" value="AP2_ERF DOMAIN-CONTAINING PROTEIN"/>
    <property type="match status" value="1"/>
</dbReference>
<sequence length="211" mass="23698">MEMEMKKLKKTFVVYCQKSAELAVEAWGNSPPPVEEELLLVEDETRELMIVPMVQGEGTVVDSEVGEILFIPFIEGDVIVEPAVQRKMRPAPLLAKKRPRRSDAKKTPVAEGDEEEGEEMTYCGVRKRFGNKYVVEIHNSILKERVWLGTYDKAEMGAWVYDTAARVLRRSMAETNFPSPRAGARADGGYARDARILRRSSPQAPPTRGDG</sequence>
<dbReference type="SUPFAM" id="SSF54171">
    <property type="entry name" value="DNA-binding domain"/>
    <property type="match status" value="1"/>
</dbReference>
<keyword evidence="4" id="KW-0804">Transcription</keyword>
<evidence type="ECO:0000256" key="2">
    <source>
        <dbReference type="ARBA" id="ARBA00023015"/>
    </source>
</evidence>
<dbReference type="Gramene" id="LPERR06G18280.1">
    <property type="protein sequence ID" value="LPERR06G18280.1"/>
    <property type="gene ID" value="LPERR06G18280"/>
</dbReference>
<evidence type="ECO:0000259" key="7">
    <source>
        <dbReference type="PROSITE" id="PS51032"/>
    </source>
</evidence>
<keyword evidence="2" id="KW-0805">Transcription regulation</keyword>
<dbReference type="SMART" id="SM00380">
    <property type="entry name" value="AP2"/>
    <property type="match status" value="1"/>
</dbReference>
<dbReference type="InterPro" id="IPR050913">
    <property type="entry name" value="AP2/ERF_ERF"/>
</dbReference>
<evidence type="ECO:0000256" key="3">
    <source>
        <dbReference type="ARBA" id="ARBA00023125"/>
    </source>
</evidence>
<dbReference type="PANTHER" id="PTHR31194">
    <property type="entry name" value="SHN SHINE , DNA BINDING / TRANSCRIPTION FACTOR"/>
    <property type="match status" value="1"/>
</dbReference>
<feature type="region of interest" description="Disordered" evidence="6">
    <location>
        <begin position="177"/>
        <end position="211"/>
    </location>
</feature>
<evidence type="ECO:0000256" key="4">
    <source>
        <dbReference type="ARBA" id="ARBA00023163"/>
    </source>
</evidence>
<evidence type="ECO:0000256" key="1">
    <source>
        <dbReference type="ARBA" id="ARBA00004123"/>
    </source>
</evidence>
<proteinExistence type="predicted"/>
<evidence type="ECO:0000256" key="6">
    <source>
        <dbReference type="SAM" id="MobiDB-lite"/>
    </source>
</evidence>
<reference evidence="8 9" key="1">
    <citation type="submission" date="2012-08" db="EMBL/GenBank/DDBJ databases">
        <title>Oryza genome evolution.</title>
        <authorList>
            <person name="Wing R.A."/>
        </authorList>
    </citation>
    <scope>NUCLEOTIDE SEQUENCE</scope>
</reference>
<dbReference type="GO" id="GO:0003700">
    <property type="term" value="F:DNA-binding transcription factor activity"/>
    <property type="evidence" value="ECO:0007669"/>
    <property type="project" value="InterPro"/>
</dbReference>
<dbReference type="STRING" id="77586.A0A0D9WSD8"/>
<reference evidence="9" key="2">
    <citation type="submission" date="2013-12" db="EMBL/GenBank/DDBJ databases">
        <authorList>
            <person name="Yu Y."/>
            <person name="Lee S."/>
            <person name="de Baynast K."/>
            <person name="Wissotski M."/>
            <person name="Liu L."/>
            <person name="Talag J."/>
            <person name="Goicoechea J."/>
            <person name="Angelova A."/>
            <person name="Jetty R."/>
            <person name="Kudrna D."/>
            <person name="Golser W."/>
            <person name="Rivera L."/>
            <person name="Zhang J."/>
            <person name="Wing R."/>
        </authorList>
    </citation>
    <scope>NUCLEOTIDE SEQUENCE</scope>
</reference>
<evidence type="ECO:0000256" key="5">
    <source>
        <dbReference type="ARBA" id="ARBA00023242"/>
    </source>
</evidence>
<dbReference type="GO" id="GO:0005634">
    <property type="term" value="C:nucleus"/>
    <property type="evidence" value="ECO:0007669"/>
    <property type="project" value="UniProtKB-SubCell"/>
</dbReference>
<protein>
    <recommendedName>
        <fullName evidence="7">AP2/ERF domain-containing protein</fullName>
    </recommendedName>
</protein>
<dbReference type="PROSITE" id="PS51032">
    <property type="entry name" value="AP2_ERF"/>
    <property type="match status" value="1"/>
</dbReference>
<keyword evidence="5" id="KW-0539">Nucleus</keyword>
<feature type="domain" description="AP2/ERF" evidence="7">
    <location>
        <begin position="121"/>
        <end position="178"/>
    </location>
</feature>
<dbReference type="InterPro" id="IPR036955">
    <property type="entry name" value="AP2/ERF_dom_sf"/>
</dbReference>
<dbReference type="EnsemblPlants" id="LPERR06G18280.1">
    <property type="protein sequence ID" value="LPERR06G18280.1"/>
    <property type="gene ID" value="LPERR06G18280"/>
</dbReference>
<evidence type="ECO:0000313" key="9">
    <source>
        <dbReference type="Proteomes" id="UP000032180"/>
    </source>
</evidence>
<dbReference type="Gene3D" id="3.30.730.10">
    <property type="entry name" value="AP2/ERF domain"/>
    <property type="match status" value="1"/>
</dbReference>
<dbReference type="GO" id="GO:0003677">
    <property type="term" value="F:DNA binding"/>
    <property type="evidence" value="ECO:0007669"/>
    <property type="project" value="UniProtKB-KW"/>
</dbReference>